<name>A0A934KC55_9BACT</name>
<dbReference type="SUPFAM" id="SSF55961">
    <property type="entry name" value="Bet v1-like"/>
    <property type="match status" value="1"/>
</dbReference>
<organism evidence="2 3">
    <name type="scientific">Candidatus Dormiibacter inghamiae</name>
    <dbReference type="NCBI Taxonomy" id="3127013"/>
    <lineage>
        <taxon>Bacteria</taxon>
        <taxon>Bacillati</taxon>
        <taxon>Candidatus Dormiibacterota</taxon>
        <taxon>Candidatus Dormibacteria</taxon>
        <taxon>Candidatus Dormibacterales</taxon>
        <taxon>Candidatus Dormibacteraceae</taxon>
        <taxon>Candidatus Dormiibacter</taxon>
    </lineage>
</organism>
<accession>A0A934KC55</accession>
<dbReference type="AlphaFoldDB" id="A0A934KC55"/>
<evidence type="ECO:0000313" key="3">
    <source>
        <dbReference type="Proteomes" id="UP000620075"/>
    </source>
</evidence>
<evidence type="ECO:0000256" key="1">
    <source>
        <dbReference type="SAM" id="MobiDB-lite"/>
    </source>
</evidence>
<dbReference type="Proteomes" id="UP000620075">
    <property type="component" value="Unassembled WGS sequence"/>
</dbReference>
<proteinExistence type="predicted"/>
<dbReference type="Gene3D" id="3.30.530.20">
    <property type="match status" value="1"/>
</dbReference>
<evidence type="ECO:0000313" key="2">
    <source>
        <dbReference type="EMBL" id="MBJ7602744.1"/>
    </source>
</evidence>
<reference evidence="2 3" key="1">
    <citation type="submission" date="2020-10" db="EMBL/GenBank/DDBJ databases">
        <title>Ca. Dormibacterota MAGs.</title>
        <authorList>
            <person name="Montgomery K."/>
        </authorList>
    </citation>
    <scope>NUCLEOTIDE SEQUENCE [LARGE SCALE GENOMIC DNA]</scope>
    <source>
        <strain evidence="2">SC8811_S16_3</strain>
    </source>
</reference>
<protein>
    <submittedName>
        <fullName evidence="2">Uncharacterized protein</fullName>
    </submittedName>
</protein>
<feature type="region of interest" description="Disordered" evidence="1">
    <location>
        <begin position="72"/>
        <end position="109"/>
    </location>
</feature>
<comment type="caution">
    <text evidence="2">The sequence shown here is derived from an EMBL/GenBank/DDBJ whole genome shotgun (WGS) entry which is preliminary data.</text>
</comment>
<gene>
    <name evidence="2" type="ORF">JF888_06060</name>
</gene>
<dbReference type="EMBL" id="JAEKNQ010000023">
    <property type="protein sequence ID" value="MBJ7602744.1"/>
    <property type="molecule type" value="Genomic_DNA"/>
</dbReference>
<dbReference type="RefSeq" id="WP_338177597.1">
    <property type="nucleotide sequence ID" value="NZ_JAEKNQ010000023.1"/>
</dbReference>
<sequence length="134" mass="14310">MTWRVTVLQPVADFPWESSSPGVQTTAGHRVSPRGGWSSTVTLTLEQHGPVAALLSPFTGRMVRRYVGLEAEGRSADASSPSEPQVDGLPDSVGARGCRSASEIGRHDSGEGRRTWAYYISAGVAAVTPARWDE</sequence>
<dbReference type="InterPro" id="IPR023393">
    <property type="entry name" value="START-like_dom_sf"/>
</dbReference>